<dbReference type="SUPFAM" id="SSF56112">
    <property type="entry name" value="Protein kinase-like (PK-like)"/>
    <property type="match status" value="1"/>
</dbReference>
<dbReference type="AlphaFoldDB" id="A0A915PAD5"/>
<keyword evidence="1" id="KW-1185">Reference proteome</keyword>
<dbReference type="WBParaSite" id="scf7180000423571.g11307">
    <property type="protein sequence ID" value="scf7180000423571.g11307"/>
    <property type="gene ID" value="scf7180000423571.g11307"/>
</dbReference>
<reference evidence="2" key="1">
    <citation type="submission" date="2022-11" db="UniProtKB">
        <authorList>
            <consortium name="WormBaseParasite"/>
        </authorList>
    </citation>
    <scope>IDENTIFICATION</scope>
</reference>
<sequence>MIINKHVYHAHLIGENNTFTCVALKDTTVHKNELVVFQYLNGIDYFERNHLIKMLGHGKTERRYGLVLELGGKNLRNYYYERDPQDGERMPRSNEPVLIEIIKGAARALAQFHKFGRHGDIGYYNFIVSRDQTPNTNVINVKLIDFEISKLYEGNASDIVENWKRDEVFKFGEMVYELFNEQHYKRAILLIFTDFYYCS</sequence>
<proteinExistence type="predicted"/>
<evidence type="ECO:0000313" key="2">
    <source>
        <dbReference type="WBParaSite" id="scf7180000423571.g11307"/>
    </source>
</evidence>
<accession>A0A915PAD5</accession>
<dbReference type="Proteomes" id="UP000887560">
    <property type="component" value="Unplaced"/>
</dbReference>
<dbReference type="Gene3D" id="1.10.510.10">
    <property type="entry name" value="Transferase(Phosphotransferase) domain 1"/>
    <property type="match status" value="1"/>
</dbReference>
<dbReference type="InterPro" id="IPR011009">
    <property type="entry name" value="Kinase-like_dom_sf"/>
</dbReference>
<name>A0A915PAD5_9BILA</name>
<protein>
    <submittedName>
        <fullName evidence="2">Protein kinase domain-containing protein</fullName>
    </submittedName>
</protein>
<organism evidence="1 2">
    <name type="scientific">Meloidogyne floridensis</name>
    <dbReference type="NCBI Taxonomy" id="298350"/>
    <lineage>
        <taxon>Eukaryota</taxon>
        <taxon>Metazoa</taxon>
        <taxon>Ecdysozoa</taxon>
        <taxon>Nematoda</taxon>
        <taxon>Chromadorea</taxon>
        <taxon>Rhabditida</taxon>
        <taxon>Tylenchina</taxon>
        <taxon>Tylenchomorpha</taxon>
        <taxon>Tylenchoidea</taxon>
        <taxon>Meloidogynidae</taxon>
        <taxon>Meloidogyninae</taxon>
        <taxon>Meloidogyne</taxon>
    </lineage>
</organism>
<evidence type="ECO:0000313" key="1">
    <source>
        <dbReference type="Proteomes" id="UP000887560"/>
    </source>
</evidence>